<feature type="domain" description="Sulfotransferase" evidence="3">
    <location>
        <begin position="7"/>
        <end position="226"/>
    </location>
</feature>
<keyword evidence="2" id="KW-0325">Glycoprotein</keyword>
<keyword evidence="1" id="KW-0808">Transferase</keyword>
<dbReference type="InterPro" id="IPR027417">
    <property type="entry name" value="P-loop_NTPase"/>
</dbReference>
<dbReference type="SUPFAM" id="SSF52540">
    <property type="entry name" value="P-loop containing nucleoside triphosphate hydrolases"/>
    <property type="match status" value="1"/>
</dbReference>
<evidence type="ECO:0000256" key="1">
    <source>
        <dbReference type="ARBA" id="ARBA00022679"/>
    </source>
</evidence>
<dbReference type="RefSeq" id="WP_244747445.1">
    <property type="nucleotide sequence ID" value="NZ_CP095071.1"/>
</dbReference>
<dbReference type="Proteomes" id="UP000831537">
    <property type="component" value="Chromosome"/>
</dbReference>
<dbReference type="Pfam" id="PF00685">
    <property type="entry name" value="Sulfotransfer_1"/>
    <property type="match status" value="1"/>
</dbReference>
<evidence type="ECO:0000256" key="2">
    <source>
        <dbReference type="ARBA" id="ARBA00023180"/>
    </source>
</evidence>
<dbReference type="EMBL" id="CP095071">
    <property type="protein sequence ID" value="UOQ87010.1"/>
    <property type="molecule type" value="Genomic_DNA"/>
</dbReference>
<gene>
    <name evidence="4" type="ORF">MUN87_09060</name>
</gene>
<keyword evidence="5" id="KW-1185">Reference proteome</keyword>
<organism evidence="4 5">
    <name type="scientific">Gracilibacillus salinarum</name>
    <dbReference type="NCBI Taxonomy" id="2932255"/>
    <lineage>
        <taxon>Bacteria</taxon>
        <taxon>Bacillati</taxon>
        <taxon>Bacillota</taxon>
        <taxon>Bacilli</taxon>
        <taxon>Bacillales</taxon>
        <taxon>Bacillaceae</taxon>
        <taxon>Gracilibacillus</taxon>
    </lineage>
</organism>
<evidence type="ECO:0000259" key="3">
    <source>
        <dbReference type="Pfam" id="PF00685"/>
    </source>
</evidence>
<name>A0ABY4GRL4_9BACI</name>
<reference evidence="4 5" key="1">
    <citation type="submission" date="2022-04" db="EMBL/GenBank/DDBJ databases">
        <title>Gracilibacillus sp. isolated from saltern.</title>
        <authorList>
            <person name="Won M."/>
            <person name="Lee C.-M."/>
            <person name="Woen H.-Y."/>
            <person name="Kwon S.-W."/>
        </authorList>
    </citation>
    <scope>NUCLEOTIDE SEQUENCE [LARGE SCALE GENOMIC DNA]</scope>
    <source>
        <strain evidence="4 5">SSPM10-3</strain>
    </source>
</reference>
<protein>
    <submittedName>
        <fullName evidence="4">Sulfotransferase</fullName>
    </submittedName>
</protein>
<dbReference type="InterPro" id="IPR000863">
    <property type="entry name" value="Sulfotransferase_dom"/>
</dbReference>
<evidence type="ECO:0000313" key="4">
    <source>
        <dbReference type="EMBL" id="UOQ87010.1"/>
    </source>
</evidence>
<dbReference type="PANTHER" id="PTHR10605:SF56">
    <property type="entry name" value="BIFUNCTIONAL HEPARAN SULFATE N-DEACETYLASE_N-SULFOTRANSFERASE"/>
    <property type="match status" value="1"/>
</dbReference>
<dbReference type="InterPro" id="IPR037359">
    <property type="entry name" value="NST/OST"/>
</dbReference>
<proteinExistence type="predicted"/>
<accession>A0ABY4GRL4</accession>
<dbReference type="Gene3D" id="3.40.50.300">
    <property type="entry name" value="P-loop containing nucleotide triphosphate hydrolases"/>
    <property type="match status" value="1"/>
</dbReference>
<sequence length="300" mass="35772">MDCEIKPNLFIVGAQKSGSTSLYYYLNQHPSVFFSKEKEPRYFNYKYNKNLQNGPGDRKWDNSRITNFKEYIDLFKNVRDEKIIGEATIEYLYFSEVAQELKKFNKNSKIIIILRDPKERAYSAYTHLCRDLRENLSFKDALLEENKRIDSGYHQIWHYKNVGLYYNQVKTYYDVFGYNNVKVVLYDDLLNNPNNLLVEIQKFLELEVHSIKTSNKYNQSGIPKNKFIQEIILNDNMVKSTVKKFLPLNIRNKLRHKAISMNIEKPKMDSEVRGYLIEFFREDIMKTQNIIGRDLTSWLK</sequence>
<evidence type="ECO:0000313" key="5">
    <source>
        <dbReference type="Proteomes" id="UP000831537"/>
    </source>
</evidence>
<dbReference type="PANTHER" id="PTHR10605">
    <property type="entry name" value="HEPARAN SULFATE SULFOTRANSFERASE"/>
    <property type="match status" value="1"/>
</dbReference>